<comment type="caution">
    <text evidence="3">The sequence shown here is derived from an EMBL/GenBank/DDBJ whole genome shotgun (WGS) entry which is preliminary data.</text>
</comment>
<accession>A0AAD9MSS9</accession>
<name>A0AAD9MSS9_9ANNE</name>
<evidence type="ECO:0000313" key="3">
    <source>
        <dbReference type="EMBL" id="KAK2144472.1"/>
    </source>
</evidence>
<proteinExistence type="predicted"/>
<evidence type="ECO:0000313" key="4">
    <source>
        <dbReference type="Proteomes" id="UP001208570"/>
    </source>
</evidence>
<protein>
    <submittedName>
        <fullName evidence="3">Uncharacterized protein</fullName>
    </submittedName>
</protein>
<sequence>MDLRWLIALLFVGNLVTNEATKLKEWLDGHRPDSDKGDSEMGRENKYDGHGMGAVTEAMSVAHKQIVSIHNDCFATQRKFVELGVGEAGVTINAQIHDSDMAICYNGYKDTHRQSCCSHTMERLYQSTSVKDYYRVLQTSSSYLYKLMVDNALHYQAGSNDTTGGVAPNRHLYWTRATTLMVIGAQTSKRAPVCMTGLHLTCARSFMFSARFGDGTSAEETEAKKNHFVLL</sequence>
<evidence type="ECO:0000256" key="2">
    <source>
        <dbReference type="SAM" id="SignalP"/>
    </source>
</evidence>
<keyword evidence="2" id="KW-0732">Signal</keyword>
<feature type="chain" id="PRO_5042266019" evidence="2">
    <location>
        <begin position="21"/>
        <end position="231"/>
    </location>
</feature>
<feature type="region of interest" description="Disordered" evidence="1">
    <location>
        <begin position="28"/>
        <end position="47"/>
    </location>
</feature>
<dbReference type="EMBL" id="JAODUP010000753">
    <property type="protein sequence ID" value="KAK2144472.1"/>
    <property type="molecule type" value="Genomic_DNA"/>
</dbReference>
<feature type="signal peptide" evidence="2">
    <location>
        <begin position="1"/>
        <end position="20"/>
    </location>
</feature>
<organism evidence="3 4">
    <name type="scientific">Paralvinella palmiformis</name>
    <dbReference type="NCBI Taxonomy" id="53620"/>
    <lineage>
        <taxon>Eukaryota</taxon>
        <taxon>Metazoa</taxon>
        <taxon>Spiralia</taxon>
        <taxon>Lophotrochozoa</taxon>
        <taxon>Annelida</taxon>
        <taxon>Polychaeta</taxon>
        <taxon>Sedentaria</taxon>
        <taxon>Canalipalpata</taxon>
        <taxon>Terebellida</taxon>
        <taxon>Terebelliformia</taxon>
        <taxon>Alvinellidae</taxon>
        <taxon>Paralvinella</taxon>
    </lineage>
</organism>
<reference evidence="3" key="1">
    <citation type="journal article" date="2023" name="Mol. Biol. Evol.">
        <title>Third-Generation Sequencing Reveals the Adaptive Role of the Epigenome in Three Deep-Sea Polychaetes.</title>
        <authorList>
            <person name="Perez M."/>
            <person name="Aroh O."/>
            <person name="Sun Y."/>
            <person name="Lan Y."/>
            <person name="Juniper S.K."/>
            <person name="Young C.R."/>
            <person name="Angers B."/>
            <person name="Qian P.Y."/>
        </authorList>
    </citation>
    <scope>NUCLEOTIDE SEQUENCE</scope>
    <source>
        <strain evidence="3">P08H-3</strain>
    </source>
</reference>
<gene>
    <name evidence="3" type="ORF">LSH36_753g02043</name>
</gene>
<keyword evidence="4" id="KW-1185">Reference proteome</keyword>
<evidence type="ECO:0000256" key="1">
    <source>
        <dbReference type="SAM" id="MobiDB-lite"/>
    </source>
</evidence>
<dbReference type="AlphaFoldDB" id="A0AAD9MSS9"/>
<dbReference type="Proteomes" id="UP001208570">
    <property type="component" value="Unassembled WGS sequence"/>
</dbReference>